<evidence type="ECO:0000313" key="2">
    <source>
        <dbReference type="EMBL" id="QDF18600.1"/>
    </source>
</evidence>
<accession>A0A4Y6EIN5</accession>
<name>A0A4Y6EIN5_9CAUD</name>
<reference evidence="2 3" key="1">
    <citation type="submission" date="2019-05" db="EMBL/GenBank/DDBJ databases">
        <authorList>
            <person name="Pope W.H."/>
            <person name="Garlena R.A."/>
            <person name="Russell D.A."/>
            <person name="Jacobs-Sera D."/>
            <person name="Hatfull G.F."/>
        </authorList>
    </citation>
    <scope>NUCLEOTIDE SEQUENCE [LARGE SCALE GENOMIC DNA]</scope>
</reference>
<organism evidence="2 3">
    <name type="scientific">Gordonia phage Pupper</name>
    <dbReference type="NCBI Taxonomy" id="2571249"/>
    <lineage>
        <taxon>Viruses</taxon>
        <taxon>Duplodnaviria</taxon>
        <taxon>Heunggongvirae</taxon>
        <taxon>Uroviricota</taxon>
        <taxon>Caudoviricetes</taxon>
        <taxon>Puppervirus</taxon>
        <taxon>Puppervirus Pupper</taxon>
    </lineage>
</organism>
<keyword evidence="2" id="KW-0255">Endonuclease</keyword>
<protein>
    <submittedName>
        <fullName evidence="2">Endonuclease</fullName>
    </submittedName>
</protein>
<keyword evidence="2" id="KW-0540">Nuclease</keyword>
<sequence length="237" mass="26692">MNQQLAQAIRDRYAAGGVSQTSLAVEFGISQSSVARIVSGQAWTGKKGGTPKGHKFGPQSPEHIAKRFANGSGAQRGKKQTPEHIKAAADARRGKKLDPSGVEQRRQETLRRWSTGVYDQLFQRNARFAYADGTMMRSNWERLAAEYFDDLGLEWQYEPRKFRLPTGQYYWPDFYLPQLDLWVEVKGFATFNAVAKFDLFVGLGHNAAFVTGTDDVDFLATLMMRVEEAREVNETSV</sequence>
<dbReference type="CDD" id="cd00093">
    <property type="entry name" value="HTH_XRE"/>
    <property type="match status" value="1"/>
</dbReference>
<dbReference type="InterPro" id="IPR001387">
    <property type="entry name" value="Cro/C1-type_HTH"/>
</dbReference>
<keyword evidence="2" id="KW-0378">Hydrolase</keyword>
<dbReference type="GeneID" id="64766133"/>
<dbReference type="RefSeq" id="YP_010058902.1">
    <property type="nucleotide sequence ID" value="NC_054723.1"/>
</dbReference>
<dbReference type="EMBL" id="MK977695">
    <property type="protein sequence ID" value="QDF18600.1"/>
    <property type="molecule type" value="Genomic_DNA"/>
</dbReference>
<keyword evidence="3" id="KW-1185">Reference proteome</keyword>
<proteinExistence type="predicted"/>
<gene>
    <name evidence="2" type="primary">114</name>
    <name evidence="2" type="ORF">SEA_PUPPER_114</name>
</gene>
<dbReference type="KEGG" id="vg:64766133"/>
<feature type="compositionally biased region" description="Basic and acidic residues" evidence="1">
    <location>
        <begin position="80"/>
        <end position="104"/>
    </location>
</feature>
<evidence type="ECO:0000256" key="1">
    <source>
        <dbReference type="SAM" id="MobiDB-lite"/>
    </source>
</evidence>
<feature type="region of interest" description="Disordered" evidence="1">
    <location>
        <begin position="71"/>
        <end position="104"/>
    </location>
</feature>
<dbReference type="GO" id="GO:0004519">
    <property type="term" value="F:endonuclease activity"/>
    <property type="evidence" value="ECO:0007669"/>
    <property type="project" value="UniProtKB-KW"/>
</dbReference>
<evidence type="ECO:0000313" key="3">
    <source>
        <dbReference type="Proteomes" id="UP000318375"/>
    </source>
</evidence>
<dbReference type="Gene3D" id="3.40.91.30">
    <property type="match status" value="1"/>
</dbReference>
<dbReference type="Proteomes" id="UP000318375">
    <property type="component" value="Segment"/>
</dbReference>